<dbReference type="EMBL" id="MCFA01000018">
    <property type="protein sequence ID" value="ORY16381.1"/>
    <property type="molecule type" value="Genomic_DNA"/>
</dbReference>
<feature type="compositionally biased region" description="Basic and acidic residues" evidence="1">
    <location>
        <begin position="229"/>
        <end position="238"/>
    </location>
</feature>
<protein>
    <recommendedName>
        <fullName evidence="6">Extracellular membrane protein CFEM domain-containing protein</fullName>
    </recommendedName>
</protein>
<gene>
    <name evidence="4" type="ORF">BCR34DRAFT_103633</name>
</gene>
<evidence type="ECO:0000313" key="4">
    <source>
        <dbReference type="EMBL" id="ORY16381.1"/>
    </source>
</evidence>
<reference evidence="4 5" key="1">
    <citation type="submission" date="2016-07" db="EMBL/GenBank/DDBJ databases">
        <title>Pervasive Adenine N6-methylation of Active Genes in Fungi.</title>
        <authorList>
            <consortium name="DOE Joint Genome Institute"/>
            <person name="Mondo S.J."/>
            <person name="Dannebaum R.O."/>
            <person name="Kuo R.C."/>
            <person name="Labutti K."/>
            <person name="Haridas S."/>
            <person name="Kuo A."/>
            <person name="Salamov A."/>
            <person name="Ahrendt S.R."/>
            <person name="Lipzen A."/>
            <person name="Sullivan W."/>
            <person name="Andreopoulos W.B."/>
            <person name="Clum A."/>
            <person name="Lindquist E."/>
            <person name="Daum C."/>
            <person name="Ramamoorthy G.K."/>
            <person name="Gryganskyi A."/>
            <person name="Culley D."/>
            <person name="Magnuson J.K."/>
            <person name="James T.Y."/>
            <person name="O'Malley M.A."/>
            <person name="Stajich J.E."/>
            <person name="Spatafora J.W."/>
            <person name="Visel A."/>
            <person name="Grigoriev I.V."/>
        </authorList>
    </citation>
    <scope>NUCLEOTIDE SEQUENCE [LARGE SCALE GENOMIC DNA]</scope>
    <source>
        <strain evidence="4 5">CBS 115471</strain>
    </source>
</reference>
<evidence type="ECO:0000256" key="2">
    <source>
        <dbReference type="SAM" id="Phobius"/>
    </source>
</evidence>
<evidence type="ECO:0008006" key="6">
    <source>
        <dbReference type="Google" id="ProtNLM"/>
    </source>
</evidence>
<name>A0A1Y2A1H4_9PLEO</name>
<feature type="chain" id="PRO_5012801948" description="Extracellular membrane protein CFEM domain-containing protein" evidence="3">
    <location>
        <begin position="24"/>
        <end position="326"/>
    </location>
</feature>
<accession>A0A1Y2A1H4</accession>
<feature type="transmembrane region" description="Helical" evidence="2">
    <location>
        <begin position="184"/>
        <end position="205"/>
    </location>
</feature>
<keyword evidence="2" id="KW-1133">Transmembrane helix</keyword>
<feature type="compositionally biased region" description="Gly residues" evidence="1">
    <location>
        <begin position="272"/>
        <end position="297"/>
    </location>
</feature>
<feature type="compositionally biased region" description="Low complexity" evidence="1">
    <location>
        <begin position="146"/>
        <end position="163"/>
    </location>
</feature>
<dbReference type="OrthoDB" id="3794517at2759"/>
<comment type="caution">
    <text evidence="4">The sequence shown here is derived from an EMBL/GenBank/DDBJ whole genome shotgun (WGS) entry which is preliminary data.</text>
</comment>
<evidence type="ECO:0000256" key="1">
    <source>
        <dbReference type="SAM" id="MobiDB-lite"/>
    </source>
</evidence>
<keyword evidence="3" id="KW-0732">Signal</keyword>
<feature type="region of interest" description="Disordered" evidence="1">
    <location>
        <begin position="123"/>
        <end position="178"/>
    </location>
</feature>
<dbReference type="STRING" id="1231657.A0A1Y2A1H4"/>
<feature type="region of interest" description="Disordered" evidence="1">
    <location>
        <begin position="271"/>
        <end position="326"/>
    </location>
</feature>
<feature type="signal peptide" evidence="3">
    <location>
        <begin position="1"/>
        <end position="23"/>
    </location>
</feature>
<evidence type="ECO:0000313" key="5">
    <source>
        <dbReference type="Proteomes" id="UP000193144"/>
    </source>
</evidence>
<dbReference type="Proteomes" id="UP000193144">
    <property type="component" value="Unassembled WGS sequence"/>
</dbReference>
<evidence type="ECO:0000256" key="3">
    <source>
        <dbReference type="SAM" id="SignalP"/>
    </source>
</evidence>
<sequence>MASLSGWAFHFVVVLLIASITSASGPTSIFINQVPEYALLASCAEPEVSTIVRDMSFGCGDGSKTTSYACFCFQSSAQMSSMIAKHVSTACAKDDPSQNTSAIEVFSKYCQLGDIAFQKSETTTTLRTTSSLPTGSSVPPSPASGPPTIYITTTPAPSASPSTSPSPSPSAPASPTKSTNVVPIALGVTIPICLISLSLALFFFLRHRSKTHPKPTELETTTSTQPRKGYAELKGDPKPERVELGTMEHRPEGKQEFRIGQEQGPVHELDGGADGQGDGRGDGMGGGIGGTGTGGIGRPRWEPQPRDGGYAMSPTMSMRGEGRDAR</sequence>
<keyword evidence="5" id="KW-1185">Reference proteome</keyword>
<feature type="compositionally biased region" description="Low complexity" evidence="1">
    <location>
        <begin position="123"/>
        <end position="138"/>
    </location>
</feature>
<proteinExistence type="predicted"/>
<keyword evidence="2" id="KW-0812">Transmembrane</keyword>
<keyword evidence="2" id="KW-0472">Membrane</keyword>
<organism evidence="4 5">
    <name type="scientific">Clohesyomyces aquaticus</name>
    <dbReference type="NCBI Taxonomy" id="1231657"/>
    <lineage>
        <taxon>Eukaryota</taxon>
        <taxon>Fungi</taxon>
        <taxon>Dikarya</taxon>
        <taxon>Ascomycota</taxon>
        <taxon>Pezizomycotina</taxon>
        <taxon>Dothideomycetes</taxon>
        <taxon>Pleosporomycetidae</taxon>
        <taxon>Pleosporales</taxon>
        <taxon>Lindgomycetaceae</taxon>
        <taxon>Clohesyomyces</taxon>
    </lineage>
</organism>
<feature type="region of interest" description="Disordered" evidence="1">
    <location>
        <begin position="212"/>
        <end position="238"/>
    </location>
</feature>
<dbReference type="AlphaFoldDB" id="A0A1Y2A1H4"/>